<name>A0A915D8H6_9BILA</name>
<comment type="subcellular location">
    <subcellularLocation>
        <location evidence="1">Cytoplasm</location>
    </subcellularLocation>
</comment>
<dbReference type="Proteomes" id="UP000887574">
    <property type="component" value="Unplaced"/>
</dbReference>
<evidence type="ECO:0000256" key="1">
    <source>
        <dbReference type="ARBA" id="ARBA00004496"/>
    </source>
</evidence>
<dbReference type="PANTHER" id="PTHR12356:SF3">
    <property type="entry name" value="NUCLEAR MIGRATION PROTEIN NUDC"/>
    <property type="match status" value="1"/>
</dbReference>
<evidence type="ECO:0000313" key="10">
    <source>
        <dbReference type="WBParaSite" id="jg17250"/>
    </source>
</evidence>
<feature type="compositionally biased region" description="Basic and acidic residues" evidence="7">
    <location>
        <begin position="66"/>
        <end position="89"/>
    </location>
</feature>
<dbReference type="AlphaFoldDB" id="A0A915D8H6"/>
<feature type="domain" description="CS" evidence="8">
    <location>
        <begin position="146"/>
        <end position="238"/>
    </location>
</feature>
<evidence type="ECO:0000313" key="9">
    <source>
        <dbReference type="Proteomes" id="UP000887574"/>
    </source>
</evidence>
<dbReference type="GO" id="GO:0051082">
    <property type="term" value="F:unfolded protein binding"/>
    <property type="evidence" value="ECO:0007669"/>
    <property type="project" value="TreeGrafter"/>
</dbReference>
<evidence type="ECO:0000256" key="3">
    <source>
        <dbReference type="ARBA" id="ARBA00017641"/>
    </source>
</evidence>
<comment type="similarity">
    <text evidence="2">Belongs to the nudC family.</text>
</comment>
<dbReference type="InterPro" id="IPR007052">
    <property type="entry name" value="CS_dom"/>
</dbReference>
<feature type="region of interest" description="Disordered" evidence="7">
    <location>
        <begin position="65"/>
        <end position="89"/>
    </location>
</feature>
<organism evidence="9 10">
    <name type="scientific">Ditylenchus dipsaci</name>
    <dbReference type="NCBI Taxonomy" id="166011"/>
    <lineage>
        <taxon>Eukaryota</taxon>
        <taxon>Metazoa</taxon>
        <taxon>Ecdysozoa</taxon>
        <taxon>Nematoda</taxon>
        <taxon>Chromadorea</taxon>
        <taxon>Rhabditida</taxon>
        <taxon>Tylenchina</taxon>
        <taxon>Tylenchomorpha</taxon>
        <taxon>Sphaerularioidea</taxon>
        <taxon>Anguinidae</taxon>
        <taxon>Anguininae</taxon>
        <taxon>Ditylenchus</taxon>
    </lineage>
</organism>
<protein>
    <recommendedName>
        <fullName evidence="3">Nuclear migration protein nudC</fullName>
    </recommendedName>
    <alternativeName>
        <fullName evidence="6">Nuclear distribution protein C homolog</fullName>
    </alternativeName>
</protein>
<keyword evidence="4" id="KW-0963">Cytoplasm</keyword>
<dbReference type="GO" id="GO:0006457">
    <property type="term" value="P:protein folding"/>
    <property type="evidence" value="ECO:0007669"/>
    <property type="project" value="TreeGrafter"/>
</dbReference>
<dbReference type="SUPFAM" id="SSF49764">
    <property type="entry name" value="HSP20-like chaperones"/>
    <property type="match status" value="1"/>
</dbReference>
<dbReference type="Pfam" id="PF14050">
    <property type="entry name" value="Nudc_N"/>
    <property type="match status" value="1"/>
</dbReference>
<dbReference type="PROSITE" id="PS51203">
    <property type="entry name" value="CS"/>
    <property type="match status" value="1"/>
</dbReference>
<dbReference type="PANTHER" id="PTHR12356">
    <property type="entry name" value="NUCLEAR MOVEMENT PROTEIN NUDC"/>
    <property type="match status" value="1"/>
</dbReference>
<dbReference type="Gene3D" id="2.60.40.790">
    <property type="match status" value="1"/>
</dbReference>
<dbReference type="InterPro" id="IPR025934">
    <property type="entry name" value="NudC_N_dom"/>
</dbReference>
<dbReference type="Pfam" id="PF04969">
    <property type="entry name" value="CS"/>
    <property type="match status" value="1"/>
</dbReference>
<dbReference type="WBParaSite" id="jg17250">
    <property type="protein sequence ID" value="jg17250"/>
    <property type="gene ID" value="jg17250"/>
</dbReference>
<evidence type="ECO:0000256" key="2">
    <source>
        <dbReference type="ARBA" id="ARBA00010513"/>
    </source>
</evidence>
<proteinExistence type="inferred from homology"/>
<dbReference type="InterPro" id="IPR037898">
    <property type="entry name" value="NudC_fam"/>
</dbReference>
<reference evidence="10" key="1">
    <citation type="submission" date="2022-11" db="UniProtKB">
        <authorList>
            <consortium name="WormBaseParasite"/>
        </authorList>
    </citation>
    <scope>IDENTIFICATION</scope>
</reference>
<sequence length="269" mass="30688">MSSNQDRVDGVLLSLAGSMEGGVPELFDCLFSFLSRKTDFFTGASSDVAQSMVMDAFHKYAGTAQKEAETKKLRKETEEKKLAERRNAQKAKEEAEFTRIKELTDEEAAALEKNWPMTKRLNPLLLEEDGNEEDNGKLKPNAGNGCDLENYSWTQTLGELEIRVPFPGLGFPLKAKDLVVEITRQHLKVGLKGKPPVIDGEMKAQVKVEQGAWVIEDKKCVVISLEKINQMEWWNQLLVTDPRSTLRRCSQRTQNCRIWMERRVPWSRR</sequence>
<dbReference type="GO" id="GO:0005737">
    <property type="term" value="C:cytoplasm"/>
    <property type="evidence" value="ECO:0007669"/>
    <property type="project" value="UniProtKB-SubCell"/>
</dbReference>
<evidence type="ECO:0000256" key="4">
    <source>
        <dbReference type="ARBA" id="ARBA00022490"/>
    </source>
</evidence>
<dbReference type="InterPro" id="IPR008978">
    <property type="entry name" value="HSP20-like_chaperone"/>
</dbReference>
<accession>A0A915D8H6</accession>
<keyword evidence="5" id="KW-0597">Phosphoprotein</keyword>
<evidence type="ECO:0000256" key="6">
    <source>
        <dbReference type="ARBA" id="ARBA00030427"/>
    </source>
</evidence>
<evidence type="ECO:0000256" key="5">
    <source>
        <dbReference type="ARBA" id="ARBA00022553"/>
    </source>
</evidence>
<dbReference type="FunFam" id="2.60.40.790:FF:000001">
    <property type="entry name" value="Nuclear migration protein nudC"/>
    <property type="match status" value="1"/>
</dbReference>
<keyword evidence="9" id="KW-1185">Reference proteome</keyword>
<evidence type="ECO:0000259" key="8">
    <source>
        <dbReference type="PROSITE" id="PS51203"/>
    </source>
</evidence>
<evidence type="ECO:0000256" key="7">
    <source>
        <dbReference type="SAM" id="MobiDB-lite"/>
    </source>
</evidence>